<evidence type="ECO:0000313" key="1">
    <source>
        <dbReference type="EMBL" id="KAJ9659588.1"/>
    </source>
</evidence>
<dbReference type="EMBL" id="JAPDRQ010000038">
    <property type="protein sequence ID" value="KAJ9659588.1"/>
    <property type="molecule type" value="Genomic_DNA"/>
</dbReference>
<organism evidence="1 2">
    <name type="scientific">Neophaeococcomyces mojaviensis</name>
    <dbReference type="NCBI Taxonomy" id="3383035"/>
    <lineage>
        <taxon>Eukaryota</taxon>
        <taxon>Fungi</taxon>
        <taxon>Dikarya</taxon>
        <taxon>Ascomycota</taxon>
        <taxon>Pezizomycotina</taxon>
        <taxon>Eurotiomycetes</taxon>
        <taxon>Chaetothyriomycetidae</taxon>
        <taxon>Chaetothyriales</taxon>
        <taxon>Chaetothyriales incertae sedis</taxon>
        <taxon>Neophaeococcomyces</taxon>
    </lineage>
</organism>
<proteinExistence type="predicted"/>
<keyword evidence="2" id="KW-1185">Reference proteome</keyword>
<dbReference type="Proteomes" id="UP001172386">
    <property type="component" value="Unassembled WGS sequence"/>
</dbReference>
<evidence type="ECO:0000313" key="2">
    <source>
        <dbReference type="Proteomes" id="UP001172386"/>
    </source>
</evidence>
<reference evidence="1" key="1">
    <citation type="submission" date="2022-10" db="EMBL/GenBank/DDBJ databases">
        <title>Culturing micro-colonial fungi from biological soil crusts in the Mojave desert and describing Neophaeococcomyces mojavensis, and introducing the new genera and species Taxawa tesnikishii.</title>
        <authorList>
            <person name="Kurbessoian T."/>
            <person name="Stajich J.E."/>
        </authorList>
    </citation>
    <scope>NUCLEOTIDE SEQUENCE</scope>
    <source>
        <strain evidence="1">JES_112</strain>
    </source>
</reference>
<gene>
    <name evidence="1" type="ORF">H2198_003001</name>
</gene>
<comment type="caution">
    <text evidence="1">The sequence shown here is derived from an EMBL/GenBank/DDBJ whole genome shotgun (WGS) entry which is preliminary data.</text>
</comment>
<protein>
    <submittedName>
        <fullName evidence="1">Uncharacterized protein</fullName>
    </submittedName>
</protein>
<accession>A0ACC3ACW9</accession>
<name>A0ACC3ACW9_9EURO</name>
<sequence length="304" mass="34301">MDSALEDTIEFFGTTTFRLKLKGLTLFLDSWLERLTMHKKYLAIDEVTEADYIFISHAHFDHLPGADRLALRTGARIVGNPETIRIMRDAEVSEEQLIPVAGGERLPLFPKDVWIQTSEGTCPLQPSFPGAPPQPHHSMATMAVDIWPSLHRLAAADHPDVMDTGMVRGPSENPYRSTLDITFGMKHFLLRIDEVLPPQAMDDGLKSFMEFVRDPKNKFSHCDGGQLMYNLRFDNKAVLWSAYLGAYEGIMRTMKPKPDIAILGAAGEVNYDGRPFEGSAAQFLRMECEWLSYPDRIPYQALPN</sequence>